<feature type="region of interest" description="Disordered" evidence="2">
    <location>
        <begin position="305"/>
        <end position="326"/>
    </location>
</feature>
<feature type="region of interest" description="Disordered" evidence="2">
    <location>
        <begin position="527"/>
        <end position="561"/>
    </location>
</feature>
<accession>A0A6L2KAT3</accession>
<evidence type="ECO:0000256" key="2">
    <source>
        <dbReference type="SAM" id="MobiDB-lite"/>
    </source>
</evidence>
<feature type="non-terminal residue" evidence="3">
    <location>
        <position position="1706"/>
    </location>
</feature>
<dbReference type="PANTHER" id="PTHR11439">
    <property type="entry name" value="GAG-POL-RELATED RETROTRANSPOSON"/>
    <property type="match status" value="1"/>
</dbReference>
<feature type="coiled-coil region" evidence="1">
    <location>
        <begin position="116"/>
        <end position="143"/>
    </location>
</feature>
<protein>
    <submittedName>
        <fullName evidence="3">Uncharacterized mitochondrial protein AtMg00810-like</fullName>
    </submittedName>
</protein>
<dbReference type="PANTHER" id="PTHR11439:SF495">
    <property type="entry name" value="REVERSE TRANSCRIPTASE, RNA-DEPENDENT DNA POLYMERASE-RELATED"/>
    <property type="match status" value="1"/>
</dbReference>
<proteinExistence type="predicted"/>
<keyword evidence="1" id="KW-0175">Coiled coil</keyword>
<dbReference type="Pfam" id="PF14223">
    <property type="entry name" value="Retrotran_gag_2"/>
    <property type="match status" value="2"/>
</dbReference>
<comment type="caution">
    <text evidence="3">The sequence shown here is derived from an EMBL/GenBank/DDBJ whole genome shotgun (WGS) entry which is preliminary data.</text>
</comment>
<reference evidence="3" key="1">
    <citation type="journal article" date="2019" name="Sci. Rep.">
        <title>Draft genome of Tanacetum cinerariifolium, the natural source of mosquito coil.</title>
        <authorList>
            <person name="Yamashiro T."/>
            <person name="Shiraishi A."/>
            <person name="Satake H."/>
            <person name="Nakayama K."/>
        </authorList>
    </citation>
    <scope>NUCLEOTIDE SEQUENCE</scope>
</reference>
<feature type="compositionally biased region" description="Basic and acidic residues" evidence="2">
    <location>
        <begin position="548"/>
        <end position="561"/>
    </location>
</feature>
<feature type="compositionally biased region" description="Polar residues" evidence="2">
    <location>
        <begin position="537"/>
        <end position="547"/>
    </location>
</feature>
<dbReference type="EMBL" id="BKCJ010002044">
    <property type="protein sequence ID" value="GEU45857.1"/>
    <property type="molecule type" value="Genomic_DNA"/>
</dbReference>
<dbReference type="CDD" id="cd09272">
    <property type="entry name" value="RNase_HI_RT_Ty1"/>
    <property type="match status" value="1"/>
</dbReference>
<name>A0A6L2KAT3_TANCI</name>
<feature type="region of interest" description="Disordered" evidence="2">
    <location>
        <begin position="1036"/>
        <end position="1067"/>
    </location>
</feature>
<organism evidence="3">
    <name type="scientific">Tanacetum cinerariifolium</name>
    <name type="common">Dalmatian daisy</name>
    <name type="synonym">Chrysanthemum cinerariifolium</name>
    <dbReference type="NCBI Taxonomy" id="118510"/>
    <lineage>
        <taxon>Eukaryota</taxon>
        <taxon>Viridiplantae</taxon>
        <taxon>Streptophyta</taxon>
        <taxon>Embryophyta</taxon>
        <taxon>Tracheophyta</taxon>
        <taxon>Spermatophyta</taxon>
        <taxon>Magnoliopsida</taxon>
        <taxon>eudicotyledons</taxon>
        <taxon>Gunneridae</taxon>
        <taxon>Pentapetalae</taxon>
        <taxon>asterids</taxon>
        <taxon>campanulids</taxon>
        <taxon>Asterales</taxon>
        <taxon>Asteraceae</taxon>
        <taxon>Asteroideae</taxon>
        <taxon>Anthemideae</taxon>
        <taxon>Anthemidinae</taxon>
        <taxon>Tanacetum</taxon>
    </lineage>
</organism>
<evidence type="ECO:0000256" key="1">
    <source>
        <dbReference type="SAM" id="Coils"/>
    </source>
</evidence>
<sequence>MRIERYFLMTDYSLWEVILNGDSSAPTRVVEGVLHPVAPTTAEQKLARKNELKAHGTLLMALPDKHQLKFNSHKDAKTLMEAIEKRFGGNTETKKVQKTLLKQQYENFIGSNLESLDQIHDRLQKLVSQLEIHERNKADLEEQSLDDLFNSIKIYEVEVKHSSFTVTTTQNLDFVSSPNTDSTTALVSAAASISAVCAKMHVSSLPNIDSDDLEEMDLKWQMAMLTMRARRFIQSTCKNLGANGPSSLGFDMSKVECYNCHRKGQFARECRCNKDSRRNGSYDWSFQAEEEPANYALMAFSSSSSSSNNELSPTKPAQDLSHTNRPTTHIIEDWVSDSKDESKTKAPQIVPSFVQSTEQVKSPRHFVQNVETSIPAATPKPSSPMSASNGKKRNRKACFVCKSVDHLIKDYDYHEKQMVQPTKRNHAHRVNHKQYAQMTHHNPQKHMVPDAVLTQSKPVSITTVRPVSTAVSKIKGNPKNASKDKGVIDSGCSWNITRNMSYLSDFEELNGGYVAFEDVVFVEKEPEIDEKKHESEVNVSLSSSAQSRKQDDKTKKEAKGKSPVESFIGYRDLNAEFKDYSDNIINEVNAAGTLVPTVGQISPNSTNTFSAAGLSNVASPTYGKSSFIDASQLLDDPDMPELEDITYSDNEDDVGAEADFNNLETSITVSHIPTSRVHKDHPVTQIIGDLSSTTQTRKEPKRVHQALKDPSWIEAMQEELLQFKMQKVWVLVNLPHGKRAIGTKWVFRNKKDERGIQVSSMGELTFFLGLQVKQKRDGIFISQDKYVAKILRKFGLTKGKLASTPIDTEKPLLKDTDGEDVDVHTYMSMIGSLMYLTSSRPDIMFAVCACACFQVTLKASHLHAVKRICRYLKGKPHLGLWYLKDSPFDLVAYSDSDYAGASLDKKSTTRGCQFLGTVIATSSIEAEYVAAASCCAQVLWIQNQLLDYGLVRNVDSPTKFYMYSHFLQLMIRKQVGDLSTHNTKYISPALTQKVFANMQRVGKGFSRVETPLFENIKHQVDEEGDAYANVEEVNPGNAAEGDVTVADGEVQPPSPQPQPQPQQDAGIPNNLLQEVMDTFNALTKRVEHLEFDKVAQALEIVKLKRRVKKLERRNKGRMIVEVDADTDVVLEDDKEDAKEVADEDETKPAEVQEVVDVVTTTKLITKVVTAAKSTTSTIIPAETKSKDKGKGILVEEPKPLKKKQQIDQDEQYARELQAELNKNIDWDEAIDHVKKKAKEDHAVKRYQLLKRKQQTEAQARKNMMMYLKNGAGFKLDYFKGISYDDIRPIFEAKLNSSVAFLLKTKEQIEEDKNRALKRLNDTPAKRAAKRQKLDKEVEELKRHLQIMPNEDDDVYTEATSLARKVPVVDSQEVILNGDSPAPIRVIKGVVQLVAPTIAEQSLTCKSILPPWKQARKIYYWDLTSGIRAGGELLKRRIYRFDLKPFLTNSKEKPNLISLSKMSDHEDETITEENAHPKVVPQIITVTNISAKFSYLKKGEYDIWAMKMQNFISSSDLLCWNIVLKGNSAKSMTTYNDGNLKIHPPVTAKEHQQVQREEKARTILLSALPDEHMGDFYHMIDARDIWNAIKARFGGNAESKKMQKSLLKQKFEEFKIFKEKELDKGYDKMQKILTQMNTLKIKPEPEDVNMKFLRGLPPFWFGIDLILKTKRGLEYISFDDLYNKLKFLEIHTKGYSSSSSTLSNAAF</sequence>
<feature type="compositionally biased region" description="Basic and acidic residues" evidence="2">
    <location>
        <begin position="527"/>
        <end position="536"/>
    </location>
</feature>
<gene>
    <name evidence="3" type="ORF">Tci_017835</name>
</gene>
<evidence type="ECO:0000313" key="3">
    <source>
        <dbReference type="EMBL" id="GEU45857.1"/>
    </source>
</evidence>